<evidence type="ECO:0000256" key="4">
    <source>
        <dbReference type="ARBA" id="ARBA00022989"/>
    </source>
</evidence>
<feature type="region of interest" description="Disordered" evidence="6">
    <location>
        <begin position="330"/>
        <end position="404"/>
    </location>
</feature>
<dbReference type="Pfam" id="PF03631">
    <property type="entry name" value="Virul_fac_BrkB"/>
    <property type="match status" value="1"/>
</dbReference>
<evidence type="ECO:0000256" key="3">
    <source>
        <dbReference type="ARBA" id="ARBA00022692"/>
    </source>
</evidence>
<feature type="transmembrane region" description="Helical" evidence="7">
    <location>
        <begin position="205"/>
        <end position="224"/>
    </location>
</feature>
<organism evidence="8 9">
    <name type="scientific">Streptomyces mauvecolor</name>
    <dbReference type="NCBI Taxonomy" id="58345"/>
    <lineage>
        <taxon>Bacteria</taxon>
        <taxon>Bacillati</taxon>
        <taxon>Actinomycetota</taxon>
        <taxon>Actinomycetes</taxon>
        <taxon>Kitasatosporales</taxon>
        <taxon>Streptomycetaceae</taxon>
        <taxon>Streptomyces</taxon>
    </lineage>
</organism>
<sequence length="404" mass="44165">MQPANETPERTSGRLHRARVLYRNVSKRKLGWLLLKDTVNSCVEYRILGLAAEAAFFTLLSLPPLLLSVIALLGYVDGWTSTHTVASIEQNILNAAGTVLSDRGVHEFAQPLLDDVTKGKRPEIVSIGFAIALWSGSRAVNVFIDTITVMYGLDGHRGIVKTRMLSLLLYIVALLIGAVVLPLAVVGPDRVVELVPWGTDVISFLYWPTMILLSIAFLTTLFHVSVPVRSPWIEDVPGALVALAMWVLGSFLLRIYLTSTVEGPTIYGSLAAPIAVLLWIGISAFAVLVGAAVNAAIDRVWPSVATAAARAASDRVRTAQAAQLVARSQPVQPMLFEDGEDGDEAGDPGMPSEFPERWSKFLPPDDVKSRLHTAKKPEDKPREKPPRDHEKPSRDHEKSPRDHD</sequence>
<keyword evidence="4 7" id="KW-1133">Transmembrane helix</keyword>
<dbReference type="PANTHER" id="PTHR30213">
    <property type="entry name" value="INNER MEMBRANE PROTEIN YHJD"/>
    <property type="match status" value="1"/>
</dbReference>
<keyword evidence="9" id="KW-1185">Reference proteome</keyword>
<evidence type="ECO:0000256" key="6">
    <source>
        <dbReference type="SAM" id="MobiDB-lite"/>
    </source>
</evidence>
<feature type="compositionally biased region" description="Basic and acidic residues" evidence="6">
    <location>
        <begin position="354"/>
        <end position="404"/>
    </location>
</feature>
<keyword evidence="5 7" id="KW-0472">Membrane</keyword>
<feature type="transmembrane region" description="Helical" evidence="7">
    <location>
        <begin position="236"/>
        <end position="257"/>
    </location>
</feature>
<name>A0ABV9V3F0_9ACTN</name>
<comment type="subcellular location">
    <subcellularLocation>
        <location evidence="1">Cell membrane</location>
        <topology evidence="1">Multi-pass membrane protein</topology>
    </subcellularLocation>
</comment>
<keyword evidence="2" id="KW-1003">Cell membrane</keyword>
<evidence type="ECO:0000256" key="1">
    <source>
        <dbReference type="ARBA" id="ARBA00004651"/>
    </source>
</evidence>
<dbReference type="PANTHER" id="PTHR30213:SF0">
    <property type="entry name" value="UPF0761 MEMBRANE PROTEIN YIHY"/>
    <property type="match status" value="1"/>
</dbReference>
<feature type="transmembrane region" description="Helical" evidence="7">
    <location>
        <begin position="54"/>
        <end position="76"/>
    </location>
</feature>
<feature type="compositionally biased region" description="Acidic residues" evidence="6">
    <location>
        <begin position="337"/>
        <end position="346"/>
    </location>
</feature>
<dbReference type="RefSeq" id="WP_344374541.1">
    <property type="nucleotide sequence ID" value="NZ_BAAASQ010000009.1"/>
</dbReference>
<accession>A0ABV9V3F0</accession>
<evidence type="ECO:0000256" key="5">
    <source>
        <dbReference type="ARBA" id="ARBA00023136"/>
    </source>
</evidence>
<feature type="transmembrane region" description="Helical" evidence="7">
    <location>
        <begin position="269"/>
        <end position="293"/>
    </location>
</feature>
<dbReference type="Proteomes" id="UP001595834">
    <property type="component" value="Unassembled WGS sequence"/>
</dbReference>
<proteinExistence type="predicted"/>
<evidence type="ECO:0000256" key="2">
    <source>
        <dbReference type="ARBA" id="ARBA00022475"/>
    </source>
</evidence>
<feature type="transmembrane region" description="Helical" evidence="7">
    <location>
        <begin position="124"/>
        <end position="144"/>
    </location>
</feature>
<keyword evidence="3 7" id="KW-0812">Transmembrane</keyword>
<comment type="caution">
    <text evidence="8">The sequence shown here is derived from an EMBL/GenBank/DDBJ whole genome shotgun (WGS) entry which is preliminary data.</text>
</comment>
<evidence type="ECO:0000256" key="7">
    <source>
        <dbReference type="SAM" id="Phobius"/>
    </source>
</evidence>
<dbReference type="EMBL" id="JBHSIZ010000054">
    <property type="protein sequence ID" value="MFC4962115.1"/>
    <property type="molecule type" value="Genomic_DNA"/>
</dbReference>
<reference evidence="9" key="1">
    <citation type="journal article" date="2019" name="Int. J. Syst. Evol. Microbiol.">
        <title>The Global Catalogue of Microorganisms (GCM) 10K type strain sequencing project: providing services to taxonomists for standard genome sequencing and annotation.</title>
        <authorList>
            <consortium name="The Broad Institute Genomics Platform"/>
            <consortium name="The Broad Institute Genome Sequencing Center for Infectious Disease"/>
            <person name="Wu L."/>
            <person name="Ma J."/>
        </authorList>
    </citation>
    <scope>NUCLEOTIDE SEQUENCE [LARGE SCALE GENOMIC DNA]</scope>
    <source>
        <strain evidence="9">CCM 7224</strain>
    </source>
</reference>
<protein>
    <submittedName>
        <fullName evidence="8">YihY/virulence factor BrkB family protein</fullName>
    </submittedName>
</protein>
<gene>
    <name evidence="8" type="ORF">ACFPFX_38125</name>
</gene>
<evidence type="ECO:0000313" key="8">
    <source>
        <dbReference type="EMBL" id="MFC4962115.1"/>
    </source>
</evidence>
<evidence type="ECO:0000313" key="9">
    <source>
        <dbReference type="Proteomes" id="UP001595834"/>
    </source>
</evidence>
<dbReference type="InterPro" id="IPR017039">
    <property type="entry name" value="Virul_fac_BrkB"/>
</dbReference>
<feature type="transmembrane region" description="Helical" evidence="7">
    <location>
        <begin position="165"/>
        <end position="185"/>
    </location>
</feature>